<dbReference type="Gene3D" id="1.10.3430.10">
    <property type="entry name" value="Ammonium transporter AmtB like domains"/>
    <property type="match status" value="1"/>
</dbReference>
<evidence type="ECO:0000256" key="1">
    <source>
        <dbReference type="ARBA" id="ARBA00004141"/>
    </source>
</evidence>
<keyword evidence="4 5" id="KW-0472">Membrane</keyword>
<evidence type="ECO:0000256" key="4">
    <source>
        <dbReference type="ARBA" id="ARBA00023136"/>
    </source>
</evidence>
<dbReference type="AlphaFoldDB" id="W1XX37"/>
<dbReference type="GO" id="GO:0016020">
    <property type="term" value="C:membrane"/>
    <property type="evidence" value="ECO:0007669"/>
    <property type="project" value="UniProtKB-SubCell"/>
</dbReference>
<evidence type="ECO:0000256" key="5">
    <source>
        <dbReference type="SAM" id="Phobius"/>
    </source>
</evidence>
<proteinExistence type="predicted"/>
<keyword evidence="2 5" id="KW-0812">Transmembrane</keyword>
<evidence type="ECO:0000259" key="6">
    <source>
        <dbReference type="Pfam" id="PF00909"/>
    </source>
</evidence>
<protein>
    <recommendedName>
        <fullName evidence="6">Ammonium transporter AmtB-like domain-containing protein</fullName>
    </recommendedName>
</protein>
<dbReference type="EMBL" id="AZMM01010688">
    <property type="protein sequence ID" value="ETJ34898.1"/>
    <property type="molecule type" value="Genomic_DNA"/>
</dbReference>
<feature type="non-terminal residue" evidence="7">
    <location>
        <position position="1"/>
    </location>
</feature>
<dbReference type="GO" id="GO:0008519">
    <property type="term" value="F:ammonium channel activity"/>
    <property type="evidence" value="ECO:0007669"/>
    <property type="project" value="InterPro"/>
</dbReference>
<reference evidence="7" key="1">
    <citation type="submission" date="2013-12" db="EMBL/GenBank/DDBJ databases">
        <title>A Varibaculum cambriense genome reconstructed from a premature infant gut community with otherwise low bacterial novelty that shifts toward anaerobic metabolism during the third week of life.</title>
        <authorList>
            <person name="Brown C.T."/>
            <person name="Sharon I."/>
            <person name="Thomas B.C."/>
            <person name="Castelle C.J."/>
            <person name="Morowitz M.J."/>
            <person name="Banfield J.F."/>
        </authorList>
    </citation>
    <scope>NUCLEOTIDE SEQUENCE</scope>
</reference>
<accession>W1XX37</accession>
<keyword evidence="3 5" id="KW-1133">Transmembrane helix</keyword>
<sequence length="68" mass="7628">IVVIQLGAAIATVVFSAIVTFLIARFIKIFTPLATTQEEDKTGLDVIVHGEKAYFYGELNKFNRHIKF</sequence>
<gene>
    <name evidence="7" type="ORF">Q604_UNBC10688G0001</name>
</gene>
<organism evidence="7">
    <name type="scientific">human gut metagenome</name>
    <dbReference type="NCBI Taxonomy" id="408170"/>
    <lineage>
        <taxon>unclassified sequences</taxon>
        <taxon>metagenomes</taxon>
        <taxon>organismal metagenomes</taxon>
    </lineage>
</organism>
<dbReference type="InterPro" id="IPR029020">
    <property type="entry name" value="Ammonium/urea_transptr"/>
</dbReference>
<name>W1XX37_9ZZZZ</name>
<feature type="transmembrane region" description="Helical" evidence="5">
    <location>
        <begin position="6"/>
        <end position="27"/>
    </location>
</feature>
<dbReference type="InterPro" id="IPR024041">
    <property type="entry name" value="NH4_transpt_AmtB-like_dom"/>
</dbReference>
<evidence type="ECO:0000313" key="7">
    <source>
        <dbReference type="EMBL" id="ETJ34898.1"/>
    </source>
</evidence>
<evidence type="ECO:0000256" key="3">
    <source>
        <dbReference type="ARBA" id="ARBA00022989"/>
    </source>
</evidence>
<comment type="caution">
    <text evidence="7">The sequence shown here is derived from an EMBL/GenBank/DDBJ whole genome shotgun (WGS) entry which is preliminary data.</text>
</comment>
<feature type="domain" description="Ammonium transporter AmtB-like" evidence="6">
    <location>
        <begin position="3"/>
        <end position="54"/>
    </location>
</feature>
<evidence type="ECO:0000256" key="2">
    <source>
        <dbReference type="ARBA" id="ARBA00022692"/>
    </source>
</evidence>
<comment type="subcellular location">
    <subcellularLocation>
        <location evidence="1">Membrane</location>
        <topology evidence="1">Multi-pass membrane protein</topology>
    </subcellularLocation>
</comment>
<dbReference type="Pfam" id="PF00909">
    <property type="entry name" value="Ammonium_transp"/>
    <property type="match status" value="1"/>
</dbReference>